<gene>
    <name evidence="2" type="ORF">CGI_10012731</name>
</gene>
<feature type="compositionally biased region" description="Polar residues" evidence="1">
    <location>
        <begin position="148"/>
        <end position="165"/>
    </location>
</feature>
<name>K1RJP4_MAGGI</name>
<feature type="compositionally biased region" description="Polar residues" evidence="1">
    <location>
        <begin position="13"/>
        <end position="27"/>
    </location>
</feature>
<organism evidence="2">
    <name type="scientific">Magallana gigas</name>
    <name type="common">Pacific oyster</name>
    <name type="synonym">Crassostrea gigas</name>
    <dbReference type="NCBI Taxonomy" id="29159"/>
    <lineage>
        <taxon>Eukaryota</taxon>
        <taxon>Metazoa</taxon>
        <taxon>Spiralia</taxon>
        <taxon>Lophotrochozoa</taxon>
        <taxon>Mollusca</taxon>
        <taxon>Bivalvia</taxon>
        <taxon>Autobranchia</taxon>
        <taxon>Pteriomorphia</taxon>
        <taxon>Ostreida</taxon>
        <taxon>Ostreoidea</taxon>
        <taxon>Ostreidae</taxon>
        <taxon>Magallana</taxon>
    </lineage>
</organism>
<reference evidence="2" key="1">
    <citation type="journal article" date="2012" name="Nature">
        <title>The oyster genome reveals stress adaptation and complexity of shell formation.</title>
        <authorList>
            <person name="Zhang G."/>
            <person name="Fang X."/>
            <person name="Guo X."/>
            <person name="Li L."/>
            <person name="Luo R."/>
            <person name="Xu F."/>
            <person name="Yang P."/>
            <person name="Zhang L."/>
            <person name="Wang X."/>
            <person name="Qi H."/>
            <person name="Xiong Z."/>
            <person name="Que H."/>
            <person name="Xie Y."/>
            <person name="Holland P.W."/>
            <person name="Paps J."/>
            <person name="Zhu Y."/>
            <person name="Wu F."/>
            <person name="Chen Y."/>
            <person name="Wang J."/>
            <person name="Peng C."/>
            <person name="Meng J."/>
            <person name="Yang L."/>
            <person name="Liu J."/>
            <person name="Wen B."/>
            <person name="Zhang N."/>
            <person name="Huang Z."/>
            <person name="Zhu Q."/>
            <person name="Feng Y."/>
            <person name="Mount A."/>
            <person name="Hedgecock D."/>
            <person name="Xu Z."/>
            <person name="Liu Y."/>
            <person name="Domazet-Loso T."/>
            <person name="Du Y."/>
            <person name="Sun X."/>
            <person name="Zhang S."/>
            <person name="Liu B."/>
            <person name="Cheng P."/>
            <person name="Jiang X."/>
            <person name="Li J."/>
            <person name="Fan D."/>
            <person name="Wang W."/>
            <person name="Fu W."/>
            <person name="Wang T."/>
            <person name="Wang B."/>
            <person name="Zhang J."/>
            <person name="Peng Z."/>
            <person name="Li Y."/>
            <person name="Li N."/>
            <person name="Wang J."/>
            <person name="Chen M."/>
            <person name="He Y."/>
            <person name="Tan F."/>
            <person name="Song X."/>
            <person name="Zheng Q."/>
            <person name="Huang R."/>
            <person name="Yang H."/>
            <person name="Du X."/>
            <person name="Chen L."/>
            <person name="Yang M."/>
            <person name="Gaffney P.M."/>
            <person name="Wang S."/>
            <person name="Luo L."/>
            <person name="She Z."/>
            <person name="Ming Y."/>
            <person name="Huang W."/>
            <person name="Zhang S."/>
            <person name="Huang B."/>
            <person name="Zhang Y."/>
            <person name="Qu T."/>
            <person name="Ni P."/>
            <person name="Miao G."/>
            <person name="Wang J."/>
            <person name="Wang Q."/>
            <person name="Steinberg C.E."/>
            <person name="Wang H."/>
            <person name="Li N."/>
            <person name="Qian L."/>
            <person name="Zhang G."/>
            <person name="Li Y."/>
            <person name="Yang H."/>
            <person name="Liu X."/>
            <person name="Wang J."/>
            <person name="Yin Y."/>
            <person name="Wang J."/>
        </authorList>
    </citation>
    <scope>NUCLEOTIDE SEQUENCE [LARGE SCALE GENOMIC DNA]</scope>
    <source>
        <strain evidence="2">05x7-T-G4-1.051#20</strain>
    </source>
</reference>
<dbReference type="InParanoid" id="K1RJP4"/>
<dbReference type="HOGENOM" id="CLU_1267987_0_0_1"/>
<feature type="region of interest" description="Disordered" evidence="1">
    <location>
        <begin position="1"/>
        <end position="218"/>
    </location>
</feature>
<feature type="compositionally biased region" description="Low complexity" evidence="1">
    <location>
        <begin position="64"/>
        <end position="78"/>
    </location>
</feature>
<proteinExistence type="predicted"/>
<dbReference type="AlphaFoldDB" id="K1RJP4"/>
<dbReference type="EMBL" id="JH818311">
    <property type="protein sequence ID" value="EKC34451.1"/>
    <property type="molecule type" value="Genomic_DNA"/>
</dbReference>
<evidence type="ECO:0000313" key="2">
    <source>
        <dbReference type="EMBL" id="EKC34451.1"/>
    </source>
</evidence>
<sequence length="218" mass="23216">MASQFDSLLDFGDSNTGDSKSTNNQMTDDFDPFSSPSPLDAKGGSGMDLMGEFNFDAQFNSTQNSSSNGHGVSVNSSSDLNPLYALSMQQDNMEDTEPVNPLYDMNSVPEVQKGDLMMSSGSSNPMYDFLSSEGTNGHADSNDLLGLDSSNQNDALPSEENQVNGSIEKDACANQSGDLEGLDQNGGQAIEDLDPFGNSNKKVGLLNKREVPAPPENF</sequence>
<protein>
    <submittedName>
        <fullName evidence="2">Uncharacterized protein</fullName>
    </submittedName>
</protein>
<evidence type="ECO:0000256" key="1">
    <source>
        <dbReference type="SAM" id="MobiDB-lite"/>
    </source>
</evidence>
<accession>K1RJP4</accession>